<dbReference type="GO" id="GO:0005737">
    <property type="term" value="C:cytoplasm"/>
    <property type="evidence" value="ECO:0007669"/>
    <property type="project" value="UniProtKB-SubCell"/>
</dbReference>
<dbReference type="FunFam" id="3.50.50.60:FF:000048">
    <property type="entry name" value="2-octaprenyl-3-methyl-6-methoxy-1,4-benzoquinol hydroxylase"/>
    <property type="match status" value="1"/>
</dbReference>
<dbReference type="PRINTS" id="PR00420">
    <property type="entry name" value="RNGMNOXGNASE"/>
</dbReference>
<keyword evidence="8" id="KW-0274">FAD</keyword>
<organism evidence="13 14">
    <name type="scientific">Brenneria alni</name>
    <dbReference type="NCBI Taxonomy" id="71656"/>
    <lineage>
        <taxon>Bacteria</taxon>
        <taxon>Pseudomonadati</taxon>
        <taxon>Pseudomonadota</taxon>
        <taxon>Gammaproteobacteria</taxon>
        <taxon>Enterobacterales</taxon>
        <taxon>Pectobacteriaceae</taxon>
        <taxon>Brenneria</taxon>
    </lineage>
</organism>
<dbReference type="Gene3D" id="3.50.50.60">
    <property type="entry name" value="FAD/NAD(P)-binding domain"/>
    <property type="match status" value="2"/>
</dbReference>
<keyword evidence="7" id="KW-0831">Ubiquinone biosynthesis</keyword>
<dbReference type="PANTHER" id="PTHR43876:SF10">
    <property type="entry name" value="3-DEMETHOXYUBIQUINOL 3-HYDROXYLASE"/>
    <property type="match status" value="1"/>
</dbReference>
<evidence type="ECO:0000256" key="6">
    <source>
        <dbReference type="ARBA" id="ARBA00022630"/>
    </source>
</evidence>
<evidence type="ECO:0000256" key="1">
    <source>
        <dbReference type="ARBA" id="ARBA00001974"/>
    </source>
</evidence>
<evidence type="ECO:0000256" key="2">
    <source>
        <dbReference type="ARBA" id="ARBA00004496"/>
    </source>
</evidence>
<dbReference type="NCBIfam" id="TIGR01988">
    <property type="entry name" value="Ubi-OHases"/>
    <property type="match status" value="1"/>
</dbReference>
<evidence type="ECO:0000256" key="9">
    <source>
        <dbReference type="ARBA" id="ARBA00023002"/>
    </source>
</evidence>
<evidence type="ECO:0000256" key="5">
    <source>
        <dbReference type="ARBA" id="ARBA00022490"/>
    </source>
</evidence>
<evidence type="ECO:0000313" key="14">
    <source>
        <dbReference type="Proteomes" id="UP000285648"/>
    </source>
</evidence>
<reference evidence="13 14" key="1">
    <citation type="submission" date="2016-09" db="EMBL/GenBank/DDBJ databases">
        <authorList>
            <person name="Doonan J."/>
            <person name="Pachebat J.A."/>
            <person name="Golyshin P.N."/>
            <person name="Denman S."/>
            <person name="Mcdonald J.E."/>
        </authorList>
    </citation>
    <scope>NUCLEOTIDE SEQUENCE [LARGE SCALE GENOMIC DNA]</scope>
    <source>
        <strain evidence="13 14">NCPPB 3934</strain>
    </source>
</reference>
<protein>
    <submittedName>
        <fullName evidence="13">2-octaprenyl-3-methyl-6-methoxy-1,4-benzoquinol hydroxylase</fullName>
    </submittedName>
</protein>
<dbReference type="SUPFAM" id="SSF51905">
    <property type="entry name" value="FAD/NAD(P)-binding domain"/>
    <property type="match status" value="1"/>
</dbReference>
<comment type="similarity">
    <text evidence="4">Belongs to the UbiH/COQ6 family.</text>
</comment>
<dbReference type="AlphaFoldDB" id="A0A421DNZ3"/>
<evidence type="ECO:0000313" key="13">
    <source>
        <dbReference type="EMBL" id="RLM24021.1"/>
    </source>
</evidence>
<comment type="subcellular location">
    <subcellularLocation>
        <location evidence="2">Cytoplasm</location>
    </subcellularLocation>
</comment>
<feature type="domain" description="FAD-binding" evidence="12">
    <location>
        <begin position="4"/>
        <end position="316"/>
    </location>
</feature>
<comment type="subunit">
    <text evidence="11">Component of the Ubi complex metabolon, which regroups five ubiquinone biosynthesis proteins (UbiE, UbiF, UbiG, UbiH and UbiI) and two accessory factors (UbiK and the lipid-binding protein UbiJ).</text>
</comment>
<dbReference type="InterPro" id="IPR036188">
    <property type="entry name" value="FAD/NAD-bd_sf"/>
</dbReference>
<dbReference type="GO" id="GO:0071949">
    <property type="term" value="F:FAD binding"/>
    <property type="evidence" value="ECO:0007669"/>
    <property type="project" value="InterPro"/>
</dbReference>
<dbReference type="GO" id="GO:0006744">
    <property type="term" value="P:ubiquinone biosynthetic process"/>
    <property type="evidence" value="ECO:0007669"/>
    <property type="project" value="UniProtKB-UniPathway"/>
</dbReference>
<comment type="caution">
    <text evidence="13">The sequence shown here is derived from an EMBL/GenBank/DDBJ whole genome shotgun (WGS) entry which is preliminary data.</text>
</comment>
<dbReference type="GO" id="GO:0008682">
    <property type="term" value="F:3-demethoxyubiquinol 3-hydroxylase activity"/>
    <property type="evidence" value="ECO:0007669"/>
    <property type="project" value="TreeGrafter"/>
</dbReference>
<dbReference type="InterPro" id="IPR051205">
    <property type="entry name" value="UbiH/COQ6_monooxygenase"/>
</dbReference>
<proteinExistence type="inferred from homology"/>
<keyword evidence="5" id="KW-0963">Cytoplasm</keyword>
<dbReference type="GO" id="GO:0110142">
    <property type="term" value="C:ubiquinone biosynthesis complex"/>
    <property type="evidence" value="ECO:0007669"/>
    <property type="project" value="UniProtKB-ARBA"/>
</dbReference>
<dbReference type="RefSeq" id="WP_121574964.1">
    <property type="nucleotide sequence ID" value="NZ_MJLZ01000018.1"/>
</dbReference>
<dbReference type="OrthoDB" id="9769565at2"/>
<dbReference type="UniPathway" id="UPA00232"/>
<keyword evidence="14" id="KW-1185">Reference proteome</keyword>
<dbReference type="EMBL" id="MJLZ01000018">
    <property type="protein sequence ID" value="RLM24021.1"/>
    <property type="molecule type" value="Genomic_DNA"/>
</dbReference>
<dbReference type="NCBIfam" id="NF005951">
    <property type="entry name" value="PRK08020.1"/>
    <property type="match status" value="1"/>
</dbReference>
<evidence type="ECO:0000256" key="7">
    <source>
        <dbReference type="ARBA" id="ARBA00022688"/>
    </source>
</evidence>
<evidence type="ECO:0000256" key="3">
    <source>
        <dbReference type="ARBA" id="ARBA00004749"/>
    </source>
</evidence>
<dbReference type="Proteomes" id="UP000285648">
    <property type="component" value="Unassembled WGS sequence"/>
</dbReference>
<dbReference type="PANTHER" id="PTHR43876">
    <property type="entry name" value="UBIQUINONE BIOSYNTHESIS MONOOXYGENASE COQ6, MITOCHONDRIAL"/>
    <property type="match status" value="1"/>
</dbReference>
<accession>A0A421DNZ3</accession>
<dbReference type="Pfam" id="PF01494">
    <property type="entry name" value="FAD_binding_3"/>
    <property type="match status" value="1"/>
</dbReference>
<keyword evidence="9" id="KW-0560">Oxidoreductase</keyword>
<evidence type="ECO:0000256" key="10">
    <source>
        <dbReference type="ARBA" id="ARBA00023033"/>
    </source>
</evidence>
<dbReference type="FunFam" id="3.50.50.60:FF:000021">
    <property type="entry name" value="Ubiquinone biosynthesis monooxygenase COQ6"/>
    <property type="match status" value="1"/>
</dbReference>
<name>A0A421DNZ3_9GAMM</name>
<evidence type="ECO:0000256" key="4">
    <source>
        <dbReference type="ARBA" id="ARBA00005349"/>
    </source>
</evidence>
<dbReference type="InterPro" id="IPR002938">
    <property type="entry name" value="FAD-bd"/>
</dbReference>
<dbReference type="InterPro" id="IPR010971">
    <property type="entry name" value="UbiH/COQ6"/>
</dbReference>
<keyword evidence="6" id="KW-0285">Flavoprotein</keyword>
<comment type="cofactor">
    <cofactor evidence="1">
        <name>FAD</name>
        <dbReference type="ChEBI" id="CHEBI:57692"/>
    </cofactor>
</comment>
<evidence type="ECO:0000256" key="11">
    <source>
        <dbReference type="ARBA" id="ARBA00065734"/>
    </source>
</evidence>
<sequence>MHHDAIVVGGGMVGAAAALGLARNGFRVAVIEHERPVPFDIASLPDLRISAIGYASVALLKQLGAWQRVQQMRSAPYRRLETWEWENARVVFNAADIHLPELGFMVENRVLQLALWECLSDVDTCQCYCPGNLKSLQRTKEGWLLQLDDGQVLTAKLVIGADGANSQVRQMAGIGISGWQYRQSCMLISVEMSSPQQDVTWQHFTPAGPRAFLPLFDCWGSLVWYDRPQRIRQLQTMPLTQLDKEIAATFPERLGAVKSLSAGSFPLVRRHAHQYVQQGLALLGDAAHTINPLAGQGVNLGYRDVDALLDVLMRARDAGEEWYSERVLRRYQCRRMPDNLLMQSGMDLFYNAFSNSLPPLSLARNLALMAAQRAGKLKLQALKYAIGV</sequence>
<evidence type="ECO:0000259" key="12">
    <source>
        <dbReference type="Pfam" id="PF01494"/>
    </source>
</evidence>
<gene>
    <name evidence="13" type="primary">ubiF</name>
    <name evidence="13" type="ORF">BIY29_09595</name>
</gene>
<evidence type="ECO:0000256" key="8">
    <source>
        <dbReference type="ARBA" id="ARBA00022827"/>
    </source>
</evidence>
<keyword evidence="10" id="KW-0503">Monooxygenase</keyword>
<comment type="pathway">
    <text evidence="3">Cofactor biosynthesis; ubiquinone biosynthesis.</text>
</comment>